<reference evidence="2" key="1">
    <citation type="submission" date="2022-11" db="UniProtKB">
        <authorList>
            <consortium name="WormBaseParasite"/>
        </authorList>
    </citation>
    <scope>IDENTIFICATION</scope>
</reference>
<evidence type="ECO:0000313" key="2">
    <source>
        <dbReference type="WBParaSite" id="JU765_v2.g12870.t2"/>
    </source>
</evidence>
<dbReference type="WBParaSite" id="JU765_v2.g12870.t2">
    <property type="protein sequence ID" value="JU765_v2.g12870.t2"/>
    <property type="gene ID" value="JU765_v2.g12870"/>
</dbReference>
<accession>A0AC34Q5B4</accession>
<evidence type="ECO:0000313" key="1">
    <source>
        <dbReference type="Proteomes" id="UP000887576"/>
    </source>
</evidence>
<organism evidence="1 2">
    <name type="scientific">Panagrolaimus sp. JU765</name>
    <dbReference type="NCBI Taxonomy" id="591449"/>
    <lineage>
        <taxon>Eukaryota</taxon>
        <taxon>Metazoa</taxon>
        <taxon>Ecdysozoa</taxon>
        <taxon>Nematoda</taxon>
        <taxon>Chromadorea</taxon>
        <taxon>Rhabditida</taxon>
        <taxon>Tylenchina</taxon>
        <taxon>Panagrolaimomorpha</taxon>
        <taxon>Panagrolaimoidea</taxon>
        <taxon>Panagrolaimidae</taxon>
        <taxon>Panagrolaimus</taxon>
    </lineage>
</organism>
<proteinExistence type="predicted"/>
<dbReference type="Proteomes" id="UP000887576">
    <property type="component" value="Unplaced"/>
</dbReference>
<sequence>MMFKALVFIFCVFIGGNYAAKAIKARAYVFRASENWPSGPQESVGVVDFNQNGDTILVNGTIFGLTPGKHGFHVHQFADLSNNCLNAGGHFNPHGKQHGAPTDDDRHVGDLGNIEASGVPATTFQMADKIIALSGENNIIGRAIVIHQGEDDLGRGNQPDSKTTGHAGARYACGVIGIQEESDSSATMPSFALILFLPFINYLRQY</sequence>
<name>A0AC34Q5B4_9BILA</name>
<protein>
    <submittedName>
        <fullName evidence="2">Superoxide dismutase [Cu-Zn]</fullName>
    </submittedName>
</protein>